<evidence type="ECO:0000256" key="2">
    <source>
        <dbReference type="ARBA" id="ARBA00022723"/>
    </source>
</evidence>
<evidence type="ECO:0000313" key="5">
    <source>
        <dbReference type="EMBL" id="MDF4024288.1"/>
    </source>
</evidence>
<evidence type="ECO:0000256" key="1">
    <source>
        <dbReference type="ARBA" id="ARBA00005495"/>
    </source>
</evidence>
<gene>
    <name evidence="5" type="ORF">P3W24_04840</name>
</gene>
<accession>A0ABT6B8A8</accession>
<dbReference type="InterPro" id="IPR052355">
    <property type="entry name" value="CENP-V-like"/>
</dbReference>
<dbReference type="InterPro" id="IPR006913">
    <property type="entry name" value="CENP-V/GFA"/>
</dbReference>
<comment type="caution">
    <text evidence="5">The sequence shown here is derived from an EMBL/GenBank/DDBJ whole genome shotgun (WGS) entry which is preliminary data.</text>
</comment>
<dbReference type="Pfam" id="PF04828">
    <property type="entry name" value="GFA"/>
    <property type="match status" value="1"/>
</dbReference>
<evidence type="ECO:0000256" key="3">
    <source>
        <dbReference type="ARBA" id="ARBA00022833"/>
    </source>
</evidence>
<dbReference type="EMBL" id="JARJJS010000001">
    <property type="protein sequence ID" value="MDF4024288.1"/>
    <property type="molecule type" value="Genomic_DNA"/>
</dbReference>
<comment type="similarity">
    <text evidence="1">Belongs to the Gfa family.</text>
</comment>
<dbReference type="PANTHER" id="PTHR28620">
    <property type="entry name" value="CENTROMERE PROTEIN V"/>
    <property type="match status" value="1"/>
</dbReference>
<dbReference type="SUPFAM" id="SSF51316">
    <property type="entry name" value="Mss4-like"/>
    <property type="match status" value="1"/>
</dbReference>
<dbReference type="PANTHER" id="PTHR28620:SF1">
    <property type="entry name" value="CENP-V_GFA DOMAIN-CONTAINING PROTEIN"/>
    <property type="match status" value="1"/>
</dbReference>
<protein>
    <recommendedName>
        <fullName evidence="4">CENP-V/GFA domain-containing protein</fullName>
    </recommendedName>
</protein>
<name>A0ABT6B8A8_9GAMM</name>
<keyword evidence="2" id="KW-0479">Metal-binding</keyword>
<dbReference type="RefSeq" id="WP_320550349.1">
    <property type="nucleotide sequence ID" value="NZ_JAQLOK010000002.1"/>
</dbReference>
<keyword evidence="6" id="KW-1185">Reference proteome</keyword>
<dbReference type="Proteomes" id="UP001528850">
    <property type="component" value="Unassembled WGS sequence"/>
</dbReference>
<evidence type="ECO:0000259" key="4">
    <source>
        <dbReference type="PROSITE" id="PS51891"/>
    </source>
</evidence>
<proteinExistence type="inferred from homology"/>
<sequence>MQIHGACHCGAIAFDLDWPDGAPILPRACGCTFCRKHGAAWTAHPDARLTVRMTREEGVSAYRFGTRTAVFHVCVRCGAVPVCTSEIGGRRYAVVNVRAFEGLQDPLPEPSAFDVDGEAEDARLARRVRRWIGTVTMVADRRALPVLGDP</sequence>
<organism evidence="5 6">
    <name type="scientific">Luteibacter sahnii</name>
    <dbReference type="NCBI Taxonomy" id="3021977"/>
    <lineage>
        <taxon>Bacteria</taxon>
        <taxon>Pseudomonadati</taxon>
        <taxon>Pseudomonadota</taxon>
        <taxon>Gammaproteobacteria</taxon>
        <taxon>Lysobacterales</taxon>
        <taxon>Rhodanobacteraceae</taxon>
        <taxon>Luteibacter</taxon>
    </lineage>
</organism>
<keyword evidence="3" id="KW-0862">Zinc</keyword>
<reference evidence="5 6" key="1">
    <citation type="journal article" date="2024" name="Curr. Microbiol.">
        <title>Luteibacter sahnii sp. nov., A Novel Yellow-Colored Xanthomonadin Pigment Producing Probiotic Bacterium from Healthy Rice Seed Microbiome.</title>
        <authorList>
            <person name="Jaiswal G."/>
            <person name="Rana R."/>
            <person name="Nayak P.K."/>
            <person name="Chouhan R."/>
            <person name="Gandhi S.G."/>
            <person name="Patel H.K."/>
            <person name="Patil P.B."/>
        </authorList>
    </citation>
    <scope>NUCLEOTIDE SEQUENCE [LARGE SCALE GENOMIC DNA]</scope>
    <source>
        <strain evidence="5 6">PPL201</strain>
    </source>
</reference>
<dbReference type="Gene3D" id="2.170.150.70">
    <property type="match status" value="1"/>
</dbReference>
<dbReference type="InterPro" id="IPR011057">
    <property type="entry name" value="Mss4-like_sf"/>
</dbReference>
<evidence type="ECO:0000313" key="6">
    <source>
        <dbReference type="Proteomes" id="UP001528850"/>
    </source>
</evidence>
<feature type="domain" description="CENP-V/GFA" evidence="4">
    <location>
        <begin position="3"/>
        <end position="116"/>
    </location>
</feature>
<dbReference type="PROSITE" id="PS51891">
    <property type="entry name" value="CENP_V_GFA"/>
    <property type="match status" value="1"/>
</dbReference>